<keyword evidence="4" id="KW-0145">Chemotaxis</keyword>
<keyword evidence="1 4" id="KW-0378">Hydrolase</keyword>
<accession>A0A853AWN3</accession>
<feature type="domain" description="CheB-type methylesterase" evidence="5">
    <location>
        <begin position="2"/>
        <end position="191"/>
    </location>
</feature>
<dbReference type="GO" id="GO:0006935">
    <property type="term" value="P:chemotaxis"/>
    <property type="evidence" value="ECO:0007669"/>
    <property type="project" value="UniProtKB-UniRule"/>
</dbReference>
<dbReference type="InterPro" id="IPR000673">
    <property type="entry name" value="Sig_transdc_resp-reg_Me-estase"/>
</dbReference>
<protein>
    <recommendedName>
        <fullName evidence="2">protein-glutamate methylesterase</fullName>
        <ecNumber evidence="2">3.1.1.61</ecNumber>
    </recommendedName>
</protein>
<dbReference type="RefSeq" id="WP_179771498.1">
    <property type="nucleotide sequence ID" value="NZ_JACCFK010000001.1"/>
</dbReference>
<dbReference type="PANTHER" id="PTHR42872:SF6">
    <property type="entry name" value="PROTEIN-GLUTAMATE METHYLESTERASE_PROTEIN-GLUTAMINE GLUTAMINASE"/>
    <property type="match status" value="1"/>
</dbReference>
<gene>
    <name evidence="6" type="ORF">HNR02_000372</name>
</gene>
<evidence type="ECO:0000256" key="3">
    <source>
        <dbReference type="ARBA" id="ARBA00048267"/>
    </source>
</evidence>
<dbReference type="EC" id="3.1.1.61" evidence="2"/>
<evidence type="ECO:0000259" key="5">
    <source>
        <dbReference type="PROSITE" id="PS50122"/>
    </source>
</evidence>
<keyword evidence="7" id="KW-1185">Reference proteome</keyword>
<dbReference type="EMBL" id="JACCFK010000001">
    <property type="protein sequence ID" value="NYI87049.1"/>
    <property type="molecule type" value="Genomic_DNA"/>
</dbReference>
<dbReference type="GO" id="GO:0005737">
    <property type="term" value="C:cytoplasm"/>
    <property type="evidence" value="ECO:0007669"/>
    <property type="project" value="InterPro"/>
</dbReference>
<dbReference type="SUPFAM" id="SSF52738">
    <property type="entry name" value="Methylesterase CheB, C-terminal domain"/>
    <property type="match status" value="1"/>
</dbReference>
<comment type="caution">
    <text evidence="6">The sequence shown here is derived from an EMBL/GenBank/DDBJ whole genome shotgun (WGS) entry which is preliminary data.</text>
</comment>
<dbReference type="PIRSF" id="PIRSF036461">
    <property type="entry name" value="Chmtx_methlestr"/>
    <property type="match status" value="1"/>
</dbReference>
<proteinExistence type="predicted"/>
<feature type="active site" evidence="4">
    <location>
        <position position="14"/>
    </location>
</feature>
<feature type="active site" evidence="4">
    <location>
        <position position="41"/>
    </location>
</feature>
<sequence>MAGQPRDLIVVGASAGGVEALREFAAGLPADLPAAVLVVLHLPPGGASALPAILDRAGPLHALSARDGEPLRRAHLYTAVPDHHLLVHDGRIVLSRGPTENGYRPAVDALFRSAAVDRGPRVIGVVLSGALDDGTAGLAAIKARGGVAVAQDPHEAIYRAMPDNALARVAVDHVLPSGKIGGVLAERVREVVDGESNDPGPAVDEVEARIARSEGNANVVSREVFDVSQPSGLACPDCHGVLHSLDEAGTRYRCRVGHAWTAKALFYQQSLGIEQALWAALRALEEKRDLAIRMSQDADHRGFHLVSARYERHRAEADHAAGVLRTFLFEELPIVDEADDASDETA</sequence>
<evidence type="ECO:0000256" key="2">
    <source>
        <dbReference type="ARBA" id="ARBA00039140"/>
    </source>
</evidence>
<evidence type="ECO:0000313" key="6">
    <source>
        <dbReference type="EMBL" id="NYI87049.1"/>
    </source>
</evidence>
<dbReference type="PANTHER" id="PTHR42872">
    <property type="entry name" value="PROTEIN-GLUTAMATE METHYLESTERASE/PROTEIN-GLUTAMINE GLUTAMINASE"/>
    <property type="match status" value="1"/>
</dbReference>
<dbReference type="GO" id="GO:0008984">
    <property type="term" value="F:protein-glutamate methylesterase activity"/>
    <property type="evidence" value="ECO:0007669"/>
    <property type="project" value="UniProtKB-EC"/>
</dbReference>
<dbReference type="InterPro" id="IPR035909">
    <property type="entry name" value="CheB_C"/>
</dbReference>
<dbReference type="PROSITE" id="PS50122">
    <property type="entry name" value="CHEB"/>
    <property type="match status" value="1"/>
</dbReference>
<comment type="catalytic activity">
    <reaction evidence="3">
        <text>[protein]-L-glutamate 5-O-methyl ester + H2O = L-glutamyl-[protein] + methanol + H(+)</text>
        <dbReference type="Rhea" id="RHEA:23236"/>
        <dbReference type="Rhea" id="RHEA-COMP:10208"/>
        <dbReference type="Rhea" id="RHEA-COMP:10311"/>
        <dbReference type="ChEBI" id="CHEBI:15377"/>
        <dbReference type="ChEBI" id="CHEBI:15378"/>
        <dbReference type="ChEBI" id="CHEBI:17790"/>
        <dbReference type="ChEBI" id="CHEBI:29973"/>
        <dbReference type="ChEBI" id="CHEBI:82795"/>
        <dbReference type="EC" id="3.1.1.61"/>
    </reaction>
</comment>
<dbReference type="AlphaFoldDB" id="A0A853AWN3"/>
<evidence type="ECO:0000256" key="1">
    <source>
        <dbReference type="ARBA" id="ARBA00022801"/>
    </source>
</evidence>
<evidence type="ECO:0000313" key="7">
    <source>
        <dbReference type="Proteomes" id="UP000549616"/>
    </source>
</evidence>
<dbReference type="Proteomes" id="UP000549616">
    <property type="component" value="Unassembled WGS sequence"/>
</dbReference>
<dbReference type="CDD" id="cd16433">
    <property type="entry name" value="CheB"/>
    <property type="match status" value="1"/>
</dbReference>
<organism evidence="6 7">
    <name type="scientific">Amycolatopsis endophytica</name>
    <dbReference type="NCBI Taxonomy" id="860233"/>
    <lineage>
        <taxon>Bacteria</taxon>
        <taxon>Bacillati</taxon>
        <taxon>Actinomycetota</taxon>
        <taxon>Actinomycetes</taxon>
        <taxon>Pseudonocardiales</taxon>
        <taxon>Pseudonocardiaceae</taxon>
        <taxon>Amycolatopsis</taxon>
    </lineage>
</organism>
<dbReference type="Gene3D" id="3.40.50.180">
    <property type="entry name" value="Methylesterase CheB, C-terminal domain"/>
    <property type="match status" value="1"/>
</dbReference>
<name>A0A853AWN3_9PSEU</name>
<dbReference type="InterPro" id="IPR011247">
    <property type="entry name" value="Chemotax_prot-Glu_Me-esterase"/>
</dbReference>
<reference evidence="6 7" key="1">
    <citation type="submission" date="2020-07" db="EMBL/GenBank/DDBJ databases">
        <title>Sequencing the genomes of 1000 actinobacteria strains.</title>
        <authorList>
            <person name="Klenk H.-P."/>
        </authorList>
    </citation>
    <scope>NUCLEOTIDE SEQUENCE [LARGE SCALE GENOMIC DNA]</scope>
    <source>
        <strain evidence="6 7">DSM 104006</strain>
    </source>
</reference>
<evidence type="ECO:0000256" key="4">
    <source>
        <dbReference type="PROSITE-ProRule" id="PRU00050"/>
    </source>
</evidence>
<feature type="active site" evidence="4">
    <location>
        <position position="133"/>
    </location>
</feature>
<dbReference type="GO" id="GO:0000156">
    <property type="term" value="F:phosphorelay response regulator activity"/>
    <property type="evidence" value="ECO:0007669"/>
    <property type="project" value="InterPro"/>
</dbReference>
<dbReference type="Pfam" id="PF01339">
    <property type="entry name" value="CheB_methylest"/>
    <property type="match status" value="1"/>
</dbReference>